<keyword evidence="3" id="KW-1185">Reference proteome</keyword>
<feature type="compositionally biased region" description="Low complexity" evidence="1">
    <location>
        <begin position="268"/>
        <end position="277"/>
    </location>
</feature>
<feature type="region of interest" description="Disordered" evidence="1">
    <location>
        <begin position="230"/>
        <end position="313"/>
    </location>
</feature>
<dbReference type="EMBL" id="JAJNOC010000018">
    <property type="protein sequence ID" value="MCD2519653.1"/>
    <property type="molecule type" value="Genomic_DNA"/>
</dbReference>
<reference evidence="2" key="1">
    <citation type="submission" date="2021-11" db="EMBL/GenBank/DDBJ databases">
        <title>The complete genome of Massilia sp sp. G4R7.</title>
        <authorList>
            <person name="Liu L."/>
            <person name="Yue J."/>
            <person name="Yuan J."/>
            <person name="Yang F."/>
            <person name="Li L."/>
        </authorList>
    </citation>
    <scope>NUCLEOTIDE SEQUENCE</scope>
    <source>
        <strain evidence="2">G4R7</strain>
    </source>
</reference>
<evidence type="ECO:0000256" key="1">
    <source>
        <dbReference type="SAM" id="MobiDB-lite"/>
    </source>
</evidence>
<feature type="compositionally biased region" description="Low complexity" evidence="1">
    <location>
        <begin position="236"/>
        <end position="257"/>
    </location>
</feature>
<accession>A0ABS8QD16</accession>
<comment type="caution">
    <text evidence="2">The sequence shown here is derived from an EMBL/GenBank/DDBJ whole genome shotgun (WGS) entry which is preliminary data.</text>
</comment>
<organism evidence="2 3">
    <name type="scientific">Massilia phyllostachyos</name>
    <dbReference type="NCBI Taxonomy" id="2898585"/>
    <lineage>
        <taxon>Bacteria</taxon>
        <taxon>Pseudomonadati</taxon>
        <taxon>Pseudomonadota</taxon>
        <taxon>Betaproteobacteria</taxon>
        <taxon>Burkholderiales</taxon>
        <taxon>Oxalobacteraceae</taxon>
        <taxon>Telluria group</taxon>
        <taxon>Massilia</taxon>
    </lineage>
</organism>
<proteinExistence type="predicted"/>
<sequence length="313" mass="32860">MTRIQRQRDGGAGPRRGMGVRIMWVALAVFALLVAGEAGAQPVSPAEVLLFETDHLARTPAPAALLYDFRKVSNVEPGYSDTVALDLSRENGHMHARLRFLSGARKRELPDIDDAHGNPVLLGFLEHDIAEMKRLTGGSTTYFRKRIRMALANAAQLSRQPIAFQGKSHEAQVVRIQPYLDDPLHARFEAYIHKTYTFILSDAVPGGVYQISTTLGMGESGRTFKAAETRMGGHAGAASQGTASQGTASQGTASQGTAGPGKANPGNASPGAIAAGTTGSGAAGAGPQARGPVGAAPQIEETLTLSKVADPKR</sequence>
<evidence type="ECO:0000313" key="3">
    <source>
        <dbReference type="Proteomes" id="UP001179361"/>
    </source>
</evidence>
<evidence type="ECO:0000313" key="2">
    <source>
        <dbReference type="EMBL" id="MCD2519653.1"/>
    </source>
</evidence>
<dbReference type="Proteomes" id="UP001179361">
    <property type="component" value="Unassembled WGS sequence"/>
</dbReference>
<dbReference type="RefSeq" id="WP_231060921.1">
    <property type="nucleotide sequence ID" value="NZ_JAJNOC010000018.1"/>
</dbReference>
<gene>
    <name evidence="2" type="ORF">LQ564_25440</name>
</gene>
<protein>
    <submittedName>
        <fullName evidence="2">Uncharacterized protein</fullName>
    </submittedName>
</protein>
<name>A0ABS8QD16_9BURK</name>
<feature type="compositionally biased region" description="Low complexity" evidence="1">
    <location>
        <begin position="285"/>
        <end position="297"/>
    </location>
</feature>